<name>A0A3G1A4C3_9CREN</name>
<dbReference type="KEGG" id="tcb:TCARB_0162"/>
<proteinExistence type="predicted"/>
<sequence>MSSRSLEARQKKLLYLVQVYGKPISRKGIHRLVKLLQEEHGVDFGFSFPEGVQFSRELDDEINALTEKGYLKVLYAAGGRFLHLYRPFYVLTDKGKSAISKKDFSKTDAEKIEEVVSKLVKTKEKREESAV</sequence>
<dbReference type="AlphaFoldDB" id="A0A3G1A4C3"/>
<evidence type="ECO:0000313" key="2">
    <source>
        <dbReference type="Proteomes" id="UP000266720"/>
    </source>
</evidence>
<organism evidence="1 2">
    <name type="scientific">Thermofilum adornatum 1505</name>
    <dbReference type="NCBI Taxonomy" id="697581"/>
    <lineage>
        <taxon>Archaea</taxon>
        <taxon>Thermoproteota</taxon>
        <taxon>Thermoprotei</taxon>
        <taxon>Thermofilales</taxon>
        <taxon>Thermofilaceae</taxon>
        <taxon>Thermofilum</taxon>
    </lineage>
</organism>
<reference evidence="2" key="1">
    <citation type="book" date="2010" name="EXTREMOPHILES" publisher="0:0-0">
        <title>Complete genome sequences of ten hyperthermophilic archaea reveal their metabolic capabilities and possible ecological roles.</title>
        <editorList>
            <person name="?"/>
        </editorList>
        <authorList>
            <person name="Ravin N.V."/>
            <person name="Mardanov A.V."/>
            <person name="Bonch-Osmolovskaya E.A."/>
            <person name="Skryabin K.G."/>
        </authorList>
    </citation>
    <scope>NUCLEOTIDE SEQUENCE [LARGE SCALE GENOMIC DNA]</scope>
    <source>
        <strain evidence="2">1505</strain>
    </source>
</reference>
<protein>
    <submittedName>
        <fullName evidence="1">Uncharacterized protein</fullName>
    </submittedName>
</protein>
<evidence type="ECO:0000313" key="1">
    <source>
        <dbReference type="EMBL" id="AJB41240.1"/>
    </source>
</evidence>
<dbReference type="GeneID" id="16573738"/>
<dbReference type="RefSeq" id="WP_052885527.1">
    <property type="nucleotide sequence ID" value="NZ_CP007493.1"/>
</dbReference>
<accession>A0A3G1A4C3</accession>
<dbReference type="EMBL" id="CP007493">
    <property type="protein sequence ID" value="AJB41240.1"/>
    <property type="molecule type" value="Genomic_DNA"/>
</dbReference>
<dbReference type="Proteomes" id="UP000266720">
    <property type="component" value="Chromosome"/>
</dbReference>
<dbReference type="GeneID" id="25405619"/>
<gene>
    <name evidence="1" type="ORF">TCARB_0162</name>
</gene>